<evidence type="ECO:0000313" key="11">
    <source>
        <dbReference type="Proteomes" id="UP000836841"/>
    </source>
</evidence>
<keyword evidence="9" id="KW-0560">Oxidoreductase</keyword>
<dbReference type="GO" id="GO:0020037">
    <property type="term" value="F:heme binding"/>
    <property type="evidence" value="ECO:0007669"/>
    <property type="project" value="InterPro"/>
</dbReference>
<evidence type="ECO:0008006" key="12">
    <source>
        <dbReference type="Google" id="ProtNLM"/>
    </source>
</evidence>
<evidence type="ECO:0000256" key="4">
    <source>
        <dbReference type="ARBA" id="ARBA00022692"/>
    </source>
</evidence>
<dbReference type="InterPro" id="IPR001128">
    <property type="entry name" value="Cyt_P450"/>
</dbReference>
<evidence type="ECO:0000313" key="10">
    <source>
        <dbReference type="EMBL" id="CAH2036793.1"/>
    </source>
</evidence>
<keyword evidence="7 8" id="KW-0408">Iron</keyword>
<proteinExistence type="inferred from homology"/>
<evidence type="ECO:0000256" key="2">
    <source>
        <dbReference type="ARBA" id="ARBA00010617"/>
    </source>
</evidence>
<keyword evidence="5 8" id="KW-0479">Metal-binding</keyword>
<feature type="binding site" description="axial binding residue" evidence="8">
    <location>
        <position position="439"/>
    </location>
    <ligand>
        <name>heme</name>
        <dbReference type="ChEBI" id="CHEBI:30413"/>
    </ligand>
    <ligandPart>
        <name>Fe</name>
        <dbReference type="ChEBI" id="CHEBI:18248"/>
    </ligandPart>
</feature>
<dbReference type="InterPro" id="IPR036396">
    <property type="entry name" value="Cyt_P450_sf"/>
</dbReference>
<evidence type="ECO:0000256" key="5">
    <source>
        <dbReference type="ARBA" id="ARBA00022723"/>
    </source>
</evidence>
<name>A0AAU9RAC1_THLAR</name>
<gene>
    <name evidence="10" type="ORF">TAV2_LOCUS973</name>
</gene>
<dbReference type="PRINTS" id="PR00385">
    <property type="entry name" value="P450"/>
</dbReference>
<comment type="similarity">
    <text evidence="2 9">Belongs to the cytochrome P450 family.</text>
</comment>
<dbReference type="CDD" id="cd11043">
    <property type="entry name" value="CYP90-like"/>
    <property type="match status" value="1"/>
</dbReference>
<dbReference type="Proteomes" id="UP000836841">
    <property type="component" value="Chromosome 1"/>
</dbReference>
<evidence type="ECO:0000256" key="8">
    <source>
        <dbReference type="PIRSR" id="PIRSR602401-1"/>
    </source>
</evidence>
<dbReference type="Pfam" id="PF00067">
    <property type="entry name" value="p450"/>
    <property type="match status" value="1"/>
</dbReference>
<comment type="subcellular location">
    <subcellularLocation>
        <location evidence="1">Membrane</location>
        <topology evidence="1">Single-pass membrane protein</topology>
    </subcellularLocation>
</comment>
<dbReference type="InterPro" id="IPR017972">
    <property type="entry name" value="Cyt_P450_CS"/>
</dbReference>
<keyword evidence="3 8" id="KW-0349">Heme</keyword>
<evidence type="ECO:0000256" key="9">
    <source>
        <dbReference type="RuleBase" id="RU000461"/>
    </source>
</evidence>
<dbReference type="PANTHER" id="PTHR24286:SF189">
    <property type="entry name" value="CYTOCHROME P450, FAMILY 722, SUBFAMILY A, POLYPEPTIDE 1"/>
    <property type="match status" value="1"/>
</dbReference>
<dbReference type="FunFam" id="1.10.630.10:FF:000086">
    <property type="entry name" value="cytochrome P450 90A1-like isoform X1"/>
    <property type="match status" value="1"/>
</dbReference>
<keyword evidence="6" id="KW-1133">Transmembrane helix</keyword>
<evidence type="ECO:0000256" key="1">
    <source>
        <dbReference type="ARBA" id="ARBA00004167"/>
    </source>
</evidence>
<dbReference type="SUPFAM" id="SSF48264">
    <property type="entry name" value="Cytochrome P450"/>
    <property type="match status" value="1"/>
</dbReference>
<accession>A0AAU9RAC1</accession>
<sequence>MDHLCLCPLVALMLCGCAVILTLRKIHKIVIQDREKSMAGIPPGSHGFPVIGETLQFMLSVNSGKGFYEFVRTRRIRYGSCFRTSLFGETHVFLSTTESARAVLNNESGMFTKRYIKSIAELVGDRSLLCASQHHHKILRSRLINLFSKKSTALMVRHFDELVVDALSGWEHHGTVVLLKELLQITFKAMCKMLVSLEDEEELGSLQKDVGFVCEAMLAFPLNLPWTRFHKGIMARGRVMEMLEKIIRERRNETRNSHNNNHHEDFLQQLLAVDDDKSSSSSDHSTKLTDAEIKDNILTMIIAGQDTTASALTWMVKYLGDNQKVLDILIEEQSQIAKKASQKPFLELEDLSEMPYASKMVKESLRMASVVPWFPRLVLQDCEMEGYKINKGWNINIDARSIHFDPSVYNEPHKFNPSRFDEEAKANSFLAFGMGGRTCLGLIMAKAMMLVFLHRFITTYRWEVVDGDPSLEKWTLFARLKSGYPIRVSRRL</sequence>
<keyword evidence="11" id="KW-1185">Reference proteome</keyword>
<dbReference type="GO" id="GO:0005506">
    <property type="term" value="F:iron ion binding"/>
    <property type="evidence" value="ECO:0007669"/>
    <property type="project" value="InterPro"/>
</dbReference>
<dbReference type="GO" id="GO:0010268">
    <property type="term" value="P:brassinosteroid homeostasis"/>
    <property type="evidence" value="ECO:0007669"/>
    <property type="project" value="TreeGrafter"/>
</dbReference>
<keyword evidence="6" id="KW-0472">Membrane</keyword>
<evidence type="ECO:0000256" key="6">
    <source>
        <dbReference type="ARBA" id="ARBA00022989"/>
    </source>
</evidence>
<dbReference type="EMBL" id="OU466857">
    <property type="protein sequence ID" value="CAH2036793.1"/>
    <property type="molecule type" value="Genomic_DNA"/>
</dbReference>
<keyword evidence="9" id="KW-0503">Monooxygenase</keyword>
<dbReference type="Gene3D" id="1.10.630.10">
    <property type="entry name" value="Cytochrome P450"/>
    <property type="match status" value="1"/>
</dbReference>
<dbReference type="GO" id="GO:0016125">
    <property type="term" value="P:sterol metabolic process"/>
    <property type="evidence" value="ECO:0007669"/>
    <property type="project" value="TreeGrafter"/>
</dbReference>
<comment type="cofactor">
    <cofactor evidence="8">
        <name>heme</name>
        <dbReference type="ChEBI" id="CHEBI:30413"/>
    </cofactor>
</comment>
<dbReference type="GO" id="GO:0016705">
    <property type="term" value="F:oxidoreductase activity, acting on paired donors, with incorporation or reduction of molecular oxygen"/>
    <property type="evidence" value="ECO:0007669"/>
    <property type="project" value="InterPro"/>
</dbReference>
<dbReference type="PROSITE" id="PS00086">
    <property type="entry name" value="CYTOCHROME_P450"/>
    <property type="match status" value="1"/>
</dbReference>
<dbReference type="GO" id="GO:0016132">
    <property type="term" value="P:brassinosteroid biosynthetic process"/>
    <property type="evidence" value="ECO:0007669"/>
    <property type="project" value="TreeGrafter"/>
</dbReference>
<evidence type="ECO:0000256" key="3">
    <source>
        <dbReference type="ARBA" id="ARBA00022617"/>
    </source>
</evidence>
<dbReference type="GO" id="GO:0016020">
    <property type="term" value="C:membrane"/>
    <property type="evidence" value="ECO:0007669"/>
    <property type="project" value="UniProtKB-SubCell"/>
</dbReference>
<protein>
    <recommendedName>
        <fullName evidence="12">Cytochrome P450</fullName>
    </recommendedName>
</protein>
<evidence type="ECO:0000256" key="7">
    <source>
        <dbReference type="ARBA" id="ARBA00023004"/>
    </source>
</evidence>
<dbReference type="AlphaFoldDB" id="A0AAU9RAC1"/>
<dbReference type="PANTHER" id="PTHR24286">
    <property type="entry name" value="CYTOCHROME P450 26"/>
    <property type="match status" value="1"/>
</dbReference>
<dbReference type="InterPro" id="IPR002401">
    <property type="entry name" value="Cyt_P450_E_grp-I"/>
</dbReference>
<reference evidence="10 11" key="1">
    <citation type="submission" date="2022-03" db="EMBL/GenBank/DDBJ databases">
        <authorList>
            <person name="Nunn A."/>
            <person name="Chopra R."/>
            <person name="Nunn A."/>
            <person name="Contreras Garrido A."/>
        </authorList>
    </citation>
    <scope>NUCLEOTIDE SEQUENCE [LARGE SCALE GENOMIC DNA]</scope>
</reference>
<organism evidence="10 11">
    <name type="scientific">Thlaspi arvense</name>
    <name type="common">Field penny-cress</name>
    <dbReference type="NCBI Taxonomy" id="13288"/>
    <lineage>
        <taxon>Eukaryota</taxon>
        <taxon>Viridiplantae</taxon>
        <taxon>Streptophyta</taxon>
        <taxon>Embryophyta</taxon>
        <taxon>Tracheophyta</taxon>
        <taxon>Spermatophyta</taxon>
        <taxon>Magnoliopsida</taxon>
        <taxon>eudicotyledons</taxon>
        <taxon>Gunneridae</taxon>
        <taxon>Pentapetalae</taxon>
        <taxon>rosids</taxon>
        <taxon>malvids</taxon>
        <taxon>Brassicales</taxon>
        <taxon>Brassicaceae</taxon>
        <taxon>Thlaspideae</taxon>
        <taxon>Thlaspi</taxon>
    </lineage>
</organism>
<keyword evidence="4" id="KW-0812">Transmembrane</keyword>
<dbReference type="PRINTS" id="PR00463">
    <property type="entry name" value="EP450I"/>
</dbReference>
<dbReference type="GO" id="GO:0004497">
    <property type="term" value="F:monooxygenase activity"/>
    <property type="evidence" value="ECO:0007669"/>
    <property type="project" value="UniProtKB-KW"/>
</dbReference>